<feature type="domain" description="WAP" evidence="2">
    <location>
        <begin position="29"/>
        <end position="83"/>
    </location>
</feature>
<keyword evidence="1" id="KW-0732">Signal</keyword>
<dbReference type="GO" id="GO:0030414">
    <property type="term" value="F:peptidase inhibitor activity"/>
    <property type="evidence" value="ECO:0007669"/>
    <property type="project" value="InterPro"/>
</dbReference>
<dbReference type="Pfam" id="PF00095">
    <property type="entry name" value="WAP"/>
    <property type="match status" value="1"/>
</dbReference>
<dbReference type="InterPro" id="IPR008197">
    <property type="entry name" value="WAP_dom"/>
</dbReference>
<dbReference type="SUPFAM" id="SSF57256">
    <property type="entry name" value="Elafin-like"/>
    <property type="match status" value="1"/>
</dbReference>
<evidence type="ECO:0000256" key="1">
    <source>
        <dbReference type="SAM" id="SignalP"/>
    </source>
</evidence>
<accession>A0A7L9R3L0</accession>
<dbReference type="InterPro" id="IPR036645">
    <property type="entry name" value="Elafin-like_sf"/>
</dbReference>
<evidence type="ECO:0000259" key="2">
    <source>
        <dbReference type="PROSITE" id="PS51390"/>
    </source>
</evidence>
<protein>
    <submittedName>
        <fullName evidence="3">Type III crustin cruIII-1</fullName>
    </submittedName>
</protein>
<name>A0A7L9R3L0_PENVA</name>
<dbReference type="AlphaFoldDB" id="A0A7L9R3L0"/>
<feature type="chain" id="PRO_5029757018" evidence="1">
    <location>
        <begin position="27"/>
        <end position="83"/>
    </location>
</feature>
<evidence type="ECO:0000313" key="3">
    <source>
        <dbReference type="EMBL" id="QOL09969.1"/>
    </source>
</evidence>
<gene>
    <name evidence="3" type="primary">CruIII-1</name>
</gene>
<feature type="signal peptide" evidence="1">
    <location>
        <begin position="1"/>
        <end position="26"/>
    </location>
</feature>
<sequence length="83" mass="8604">MMTFRGISVCVVCVAVMLMLTSTGQAGPTGQKPGSCPFISGSPPSTAKCSRRGQTPCIADFDCAGDRKCCTLGIGSKVCLKPW</sequence>
<reference evidence="3" key="1">
    <citation type="journal article" date="2020" name="Mar. Drugs">
        <title>Molecular and Functional Diversity of Crustin-Like Genes in the Shrimp Litopenaeus vannamei.</title>
        <authorList>
            <person name="Li S."/>
            <person name="Lv X."/>
            <person name="Yu Y."/>
            <person name="Zhang X."/>
            <person name="Li F."/>
        </authorList>
    </citation>
    <scope>NUCLEOTIDE SEQUENCE</scope>
    <source>
        <tissue evidence="3">Epidermis</tissue>
    </source>
</reference>
<organism evidence="3">
    <name type="scientific">Penaeus vannamei</name>
    <name type="common">Whiteleg shrimp</name>
    <name type="synonym">Litopenaeus vannamei</name>
    <dbReference type="NCBI Taxonomy" id="6689"/>
    <lineage>
        <taxon>Eukaryota</taxon>
        <taxon>Metazoa</taxon>
        <taxon>Ecdysozoa</taxon>
        <taxon>Arthropoda</taxon>
        <taxon>Crustacea</taxon>
        <taxon>Multicrustacea</taxon>
        <taxon>Malacostraca</taxon>
        <taxon>Eumalacostraca</taxon>
        <taxon>Eucarida</taxon>
        <taxon>Decapoda</taxon>
        <taxon>Dendrobranchiata</taxon>
        <taxon>Penaeoidea</taxon>
        <taxon>Penaeidae</taxon>
        <taxon>Penaeus</taxon>
    </lineage>
</organism>
<dbReference type="EMBL" id="MT375584">
    <property type="protein sequence ID" value="QOL09969.1"/>
    <property type="molecule type" value="mRNA"/>
</dbReference>
<dbReference type="PROSITE" id="PS51390">
    <property type="entry name" value="WAP"/>
    <property type="match status" value="1"/>
</dbReference>
<dbReference type="GO" id="GO:0005576">
    <property type="term" value="C:extracellular region"/>
    <property type="evidence" value="ECO:0007669"/>
    <property type="project" value="InterPro"/>
</dbReference>
<dbReference type="Gene3D" id="4.10.75.10">
    <property type="entry name" value="Elafin-like"/>
    <property type="match status" value="1"/>
</dbReference>
<proteinExistence type="evidence at transcript level"/>